<feature type="domain" description="Calcineurin-like phosphoesterase" evidence="3">
    <location>
        <begin position="50"/>
        <end position="218"/>
    </location>
</feature>
<evidence type="ECO:0000313" key="5">
    <source>
        <dbReference type="Proteomes" id="UP000824072"/>
    </source>
</evidence>
<name>A0A9D1LCX7_9FIRM</name>
<dbReference type="Proteomes" id="UP000824072">
    <property type="component" value="Unassembled WGS sequence"/>
</dbReference>
<protein>
    <submittedName>
        <fullName evidence="4">Metallophosphoesterase</fullName>
    </submittedName>
</protein>
<dbReference type="PANTHER" id="PTHR31302">
    <property type="entry name" value="TRANSMEMBRANE PROTEIN WITH METALLOPHOSPHOESTERASE DOMAIN-RELATED"/>
    <property type="match status" value="1"/>
</dbReference>
<gene>
    <name evidence="4" type="ORF">IAB02_06190</name>
</gene>
<reference evidence="4" key="1">
    <citation type="submission" date="2020-10" db="EMBL/GenBank/DDBJ databases">
        <authorList>
            <person name="Gilroy R."/>
        </authorList>
    </citation>
    <scope>NUCLEOTIDE SEQUENCE</scope>
    <source>
        <strain evidence="4">ChiHcec3-11533</strain>
    </source>
</reference>
<reference evidence="4" key="2">
    <citation type="journal article" date="2021" name="PeerJ">
        <title>Extensive microbial diversity within the chicken gut microbiome revealed by metagenomics and culture.</title>
        <authorList>
            <person name="Gilroy R."/>
            <person name="Ravi A."/>
            <person name="Getino M."/>
            <person name="Pursley I."/>
            <person name="Horton D.L."/>
            <person name="Alikhan N.F."/>
            <person name="Baker D."/>
            <person name="Gharbi K."/>
            <person name="Hall N."/>
            <person name="Watson M."/>
            <person name="Adriaenssens E.M."/>
            <person name="Foster-Nyarko E."/>
            <person name="Jarju S."/>
            <person name="Secka A."/>
            <person name="Antonio M."/>
            <person name="Oren A."/>
            <person name="Chaudhuri R.R."/>
            <person name="La Ragione R."/>
            <person name="Hildebrand F."/>
            <person name="Pallen M.J."/>
        </authorList>
    </citation>
    <scope>NUCLEOTIDE SEQUENCE</scope>
    <source>
        <strain evidence="4">ChiHcec3-11533</strain>
    </source>
</reference>
<dbReference type="CDD" id="cd07385">
    <property type="entry name" value="MPP_YkuE_C"/>
    <property type="match status" value="1"/>
</dbReference>
<organism evidence="4 5">
    <name type="scientific">Candidatus Pullichristensenella excrementigallinarum</name>
    <dbReference type="NCBI Taxonomy" id="2840907"/>
    <lineage>
        <taxon>Bacteria</taxon>
        <taxon>Bacillati</taxon>
        <taxon>Bacillota</taxon>
        <taxon>Clostridia</taxon>
        <taxon>Candidatus Pullichristensenella</taxon>
    </lineage>
</organism>
<dbReference type="Gene3D" id="3.60.21.10">
    <property type="match status" value="1"/>
</dbReference>
<dbReference type="InterPro" id="IPR004843">
    <property type="entry name" value="Calcineurin-like_PHP"/>
</dbReference>
<dbReference type="GO" id="GO:0046872">
    <property type="term" value="F:metal ion binding"/>
    <property type="evidence" value="ECO:0007669"/>
    <property type="project" value="UniProtKB-KW"/>
</dbReference>
<comment type="caution">
    <text evidence="4">The sequence shown here is derived from an EMBL/GenBank/DDBJ whole genome shotgun (WGS) entry which is preliminary data.</text>
</comment>
<accession>A0A9D1LCX7</accession>
<dbReference type="GO" id="GO:0016020">
    <property type="term" value="C:membrane"/>
    <property type="evidence" value="ECO:0007669"/>
    <property type="project" value="GOC"/>
</dbReference>
<sequence length="282" mass="31687">MRQRKKRRRRICAAGMVLFLLIMIFCAFDHGLVTRRYAVSSAKLKNTDPLRLVLLTDLHSCVYGDRQQTLYQRIERERPDLILLGGDIADDVQPLEGALQLVERIAGLAPCYYVPGSHDMWRADYEDVCQRFASMGVTILENAVQPLEIRGQRIVLCGAIDPTVPFQDDPARYGESLQAAFANLHPEDYNILLAHRPDFIAQYASLGFDLVLSGHTHGGQVRIPFLVNGLYAPGQGWFPRYAGGEYRVGETDLIVSRGLSHFPRLPRIFNPPEVVVVNLAAK</sequence>
<proteinExistence type="predicted"/>
<evidence type="ECO:0000256" key="1">
    <source>
        <dbReference type="ARBA" id="ARBA00022723"/>
    </source>
</evidence>
<dbReference type="SUPFAM" id="SSF56300">
    <property type="entry name" value="Metallo-dependent phosphatases"/>
    <property type="match status" value="1"/>
</dbReference>
<dbReference type="GO" id="GO:0009245">
    <property type="term" value="P:lipid A biosynthetic process"/>
    <property type="evidence" value="ECO:0007669"/>
    <property type="project" value="TreeGrafter"/>
</dbReference>
<keyword evidence="1" id="KW-0479">Metal-binding</keyword>
<dbReference type="InterPro" id="IPR029052">
    <property type="entry name" value="Metallo-depent_PP-like"/>
</dbReference>
<dbReference type="EMBL" id="DVMU01000138">
    <property type="protein sequence ID" value="HIU34137.1"/>
    <property type="molecule type" value="Genomic_DNA"/>
</dbReference>
<dbReference type="PANTHER" id="PTHR31302:SF31">
    <property type="entry name" value="PHOSPHODIESTERASE YAEI"/>
    <property type="match status" value="1"/>
</dbReference>
<dbReference type="AlphaFoldDB" id="A0A9D1LCX7"/>
<dbReference type="GO" id="GO:0008758">
    <property type="term" value="F:UDP-2,3-diacylglucosamine hydrolase activity"/>
    <property type="evidence" value="ECO:0007669"/>
    <property type="project" value="TreeGrafter"/>
</dbReference>
<evidence type="ECO:0000256" key="2">
    <source>
        <dbReference type="ARBA" id="ARBA00022801"/>
    </source>
</evidence>
<dbReference type="InterPro" id="IPR051158">
    <property type="entry name" value="Metallophosphoesterase_sf"/>
</dbReference>
<evidence type="ECO:0000259" key="3">
    <source>
        <dbReference type="Pfam" id="PF00149"/>
    </source>
</evidence>
<evidence type="ECO:0000313" key="4">
    <source>
        <dbReference type="EMBL" id="HIU34137.1"/>
    </source>
</evidence>
<keyword evidence="2" id="KW-0378">Hydrolase</keyword>
<dbReference type="Pfam" id="PF00149">
    <property type="entry name" value="Metallophos"/>
    <property type="match status" value="1"/>
</dbReference>